<evidence type="ECO:0000313" key="3">
    <source>
        <dbReference type="EMBL" id="TVT14284.1"/>
    </source>
</evidence>
<keyword evidence="2" id="KW-0472">Membrane</keyword>
<gene>
    <name evidence="3" type="ORF">FNH05_37340</name>
</gene>
<evidence type="ECO:0000256" key="2">
    <source>
        <dbReference type="SAM" id="Phobius"/>
    </source>
</evidence>
<evidence type="ECO:0000313" key="4">
    <source>
        <dbReference type="Proteomes" id="UP000320011"/>
    </source>
</evidence>
<feature type="region of interest" description="Disordered" evidence="1">
    <location>
        <begin position="38"/>
        <end position="63"/>
    </location>
</feature>
<proteinExistence type="predicted"/>
<organism evidence="3 4">
    <name type="scientific">Amycolatopsis rhizosphaerae</name>
    <dbReference type="NCBI Taxonomy" id="2053003"/>
    <lineage>
        <taxon>Bacteria</taxon>
        <taxon>Bacillati</taxon>
        <taxon>Actinomycetota</taxon>
        <taxon>Actinomycetes</taxon>
        <taxon>Pseudonocardiales</taxon>
        <taxon>Pseudonocardiaceae</taxon>
        <taxon>Amycolatopsis</taxon>
    </lineage>
</organism>
<feature type="transmembrane region" description="Helical" evidence="2">
    <location>
        <begin position="6"/>
        <end position="28"/>
    </location>
</feature>
<sequence>MTPNLWFWILLVVAVLLAIALVTGLTVARRRRISLRRPEPQKGEIKPRGGGYQAGGGIALARG</sequence>
<reference evidence="3 4" key="2">
    <citation type="submission" date="2019-08" db="EMBL/GenBank/DDBJ databases">
        <title>Amycolatopsis acidicola sp. nov., isolated from peat swamp forest soil.</title>
        <authorList>
            <person name="Srisuk N."/>
        </authorList>
    </citation>
    <scope>NUCLEOTIDE SEQUENCE [LARGE SCALE GENOMIC DNA]</scope>
    <source>
        <strain evidence="3 4">TBRC 6029</strain>
    </source>
</reference>
<dbReference type="Proteomes" id="UP000320011">
    <property type="component" value="Unassembled WGS sequence"/>
</dbReference>
<keyword evidence="2" id="KW-1133">Transmembrane helix</keyword>
<name>A0A557ZQH8_9PSEU</name>
<keyword evidence="4" id="KW-1185">Reference proteome</keyword>
<dbReference type="AlphaFoldDB" id="A0A557ZQH8"/>
<dbReference type="EMBL" id="VJWX01000843">
    <property type="protein sequence ID" value="TVT14284.1"/>
    <property type="molecule type" value="Genomic_DNA"/>
</dbReference>
<feature type="non-terminal residue" evidence="3">
    <location>
        <position position="63"/>
    </location>
</feature>
<keyword evidence="2" id="KW-0812">Transmembrane</keyword>
<comment type="caution">
    <text evidence="3">The sequence shown here is derived from an EMBL/GenBank/DDBJ whole genome shotgun (WGS) entry which is preliminary data.</text>
</comment>
<accession>A0A557ZQH8</accession>
<feature type="compositionally biased region" description="Basic and acidic residues" evidence="1">
    <location>
        <begin position="38"/>
        <end position="47"/>
    </location>
</feature>
<reference evidence="3 4" key="1">
    <citation type="submission" date="2019-07" db="EMBL/GenBank/DDBJ databases">
        <authorList>
            <person name="Duangmal K."/>
            <person name="Teo W.F.A."/>
        </authorList>
    </citation>
    <scope>NUCLEOTIDE SEQUENCE [LARGE SCALE GENOMIC DNA]</scope>
    <source>
        <strain evidence="3 4">TBRC 6029</strain>
    </source>
</reference>
<evidence type="ECO:0000256" key="1">
    <source>
        <dbReference type="SAM" id="MobiDB-lite"/>
    </source>
</evidence>
<protein>
    <submittedName>
        <fullName evidence="3">Signal recognition particle-docking protein FtsY</fullName>
    </submittedName>
</protein>
<feature type="compositionally biased region" description="Gly residues" evidence="1">
    <location>
        <begin position="48"/>
        <end position="63"/>
    </location>
</feature>